<accession>A0A1S8R334</accession>
<evidence type="ECO:0000313" key="4">
    <source>
        <dbReference type="Proteomes" id="UP000822184"/>
    </source>
</evidence>
<dbReference type="EMBL" id="JABTDW010000001">
    <property type="protein sequence ID" value="NSB13461.1"/>
    <property type="molecule type" value="Genomic_DNA"/>
</dbReference>
<dbReference type="RefSeq" id="WP_038457843.1">
    <property type="nucleotide sequence ID" value="NZ_CP073279.1"/>
</dbReference>
<organism evidence="3 4">
    <name type="scientific">Clostridium beijerinckii</name>
    <name type="common">Clostridium MP</name>
    <dbReference type="NCBI Taxonomy" id="1520"/>
    <lineage>
        <taxon>Bacteria</taxon>
        <taxon>Bacillati</taxon>
        <taxon>Bacillota</taxon>
        <taxon>Clostridia</taxon>
        <taxon>Eubacteriales</taxon>
        <taxon>Clostridiaceae</taxon>
        <taxon>Clostridium</taxon>
    </lineage>
</organism>
<keyword evidence="1" id="KW-0472">Membrane</keyword>
<dbReference type="EMBL" id="JADOEF010000001">
    <property type="protein sequence ID" value="MBF7809417.1"/>
    <property type="molecule type" value="Genomic_DNA"/>
</dbReference>
<evidence type="ECO:0008006" key="5">
    <source>
        <dbReference type="Google" id="ProtNLM"/>
    </source>
</evidence>
<reference evidence="2" key="2">
    <citation type="submission" date="2020-11" db="EMBL/GenBank/DDBJ databases">
        <authorList>
            <person name="Thieme N."/>
            <person name="Liebl W."/>
            <person name="Zverlov V."/>
        </authorList>
    </citation>
    <scope>NUCLEOTIDE SEQUENCE</scope>
    <source>
        <strain evidence="2">NT08</strain>
    </source>
</reference>
<reference evidence="3" key="1">
    <citation type="submission" date="2020-06" db="EMBL/GenBank/DDBJ databases">
        <title>Genomic insights into acetone-butanol-ethanol (ABE) fermentation by sequencing solventogenic clostridia strains.</title>
        <authorList>
            <person name="Brown S."/>
        </authorList>
    </citation>
    <scope>NUCLEOTIDE SEQUENCE</scope>
    <source>
        <strain evidence="3">DJ123</strain>
    </source>
</reference>
<gene>
    <name evidence="3" type="ORF">BCD95_001720</name>
    <name evidence="2" type="ORF">IS491_12200</name>
</gene>
<evidence type="ECO:0000313" key="2">
    <source>
        <dbReference type="EMBL" id="MBF7809417.1"/>
    </source>
</evidence>
<protein>
    <recommendedName>
        <fullName evidence="5">DUF3784 domain-containing protein</fullName>
    </recommendedName>
</protein>
<name>A0A1S8R334_CLOBE</name>
<feature type="transmembrane region" description="Helical" evidence="1">
    <location>
        <begin position="6"/>
        <end position="22"/>
    </location>
</feature>
<sequence>MKEFIVFSIMGIGFFIYSLLCSKKRKVIYAINELNFVVLDDKYFDLQLKTSIINSIIIIIGACLTQVPKLDSIKLVLPFITVLIFWIMNFRLRRLAIIKKYAQIKQ</sequence>
<proteinExistence type="predicted"/>
<evidence type="ECO:0000256" key="1">
    <source>
        <dbReference type="SAM" id="Phobius"/>
    </source>
</evidence>
<comment type="caution">
    <text evidence="3">The sequence shown here is derived from an EMBL/GenBank/DDBJ whole genome shotgun (WGS) entry which is preliminary data.</text>
</comment>
<dbReference type="Proteomes" id="UP000822184">
    <property type="component" value="Unassembled WGS sequence"/>
</dbReference>
<keyword evidence="1" id="KW-1133">Transmembrane helix</keyword>
<evidence type="ECO:0000313" key="3">
    <source>
        <dbReference type="EMBL" id="NSB13461.1"/>
    </source>
</evidence>
<dbReference type="AlphaFoldDB" id="A0A1S8R334"/>
<dbReference type="Proteomes" id="UP000631418">
    <property type="component" value="Unassembled WGS sequence"/>
</dbReference>
<feature type="transmembrane region" description="Helical" evidence="1">
    <location>
        <begin position="73"/>
        <end position="92"/>
    </location>
</feature>
<feature type="transmembrane region" description="Helical" evidence="1">
    <location>
        <begin position="43"/>
        <end position="67"/>
    </location>
</feature>
<keyword evidence="1" id="KW-0812">Transmembrane</keyword>